<dbReference type="OrthoDB" id="4925544at2759"/>
<evidence type="ECO:0000259" key="2">
    <source>
        <dbReference type="PROSITE" id="PS50196"/>
    </source>
</evidence>
<evidence type="ECO:0000313" key="4">
    <source>
        <dbReference type="Proteomes" id="UP000689129"/>
    </source>
</evidence>
<proteinExistence type="predicted"/>
<dbReference type="GO" id="GO:0005737">
    <property type="term" value="C:cytoplasm"/>
    <property type="evidence" value="ECO:0007669"/>
    <property type="project" value="TreeGrafter"/>
</dbReference>
<evidence type="ECO:0000313" key="3">
    <source>
        <dbReference type="EMBL" id="KAG7137604.1"/>
    </source>
</evidence>
<feature type="compositionally biased region" description="Low complexity" evidence="1">
    <location>
        <begin position="822"/>
        <end position="834"/>
    </location>
</feature>
<dbReference type="InterPro" id="IPR045256">
    <property type="entry name" value="RanBP1_RanBD"/>
</dbReference>
<comment type="caution">
    <text evidence="3">The sequence shown here is derived from an EMBL/GenBank/DDBJ whole genome shotgun (WGS) entry which is preliminary data.</text>
</comment>
<feature type="domain" description="RanBD1" evidence="2">
    <location>
        <begin position="898"/>
        <end position="1035"/>
    </location>
</feature>
<reference evidence="3" key="1">
    <citation type="journal article" date="2021" name="Mol. Plant Pathol.">
        <title>A 20-kb lineage-specific genomic region tames virulence in pathogenic amphidiploid Verticillium longisporum.</title>
        <authorList>
            <person name="Harting R."/>
            <person name="Starke J."/>
            <person name="Kusch H."/>
            <person name="Poggeler S."/>
            <person name="Maurus I."/>
            <person name="Schluter R."/>
            <person name="Landesfeind M."/>
            <person name="Bulla I."/>
            <person name="Nowrousian M."/>
            <person name="de Jonge R."/>
            <person name="Stahlhut G."/>
            <person name="Hoff K.J."/>
            <person name="Asshauer K.P."/>
            <person name="Thurmer A."/>
            <person name="Stanke M."/>
            <person name="Daniel R."/>
            <person name="Morgenstern B."/>
            <person name="Thomma B.P.H.J."/>
            <person name="Kronstad J.W."/>
            <person name="Braus-Stromeyer S.A."/>
            <person name="Braus G.H."/>
        </authorList>
    </citation>
    <scope>NUCLEOTIDE SEQUENCE</scope>
    <source>
        <strain evidence="3">Vl32</strain>
    </source>
</reference>
<feature type="region of interest" description="Disordered" evidence="1">
    <location>
        <begin position="1"/>
        <end position="111"/>
    </location>
</feature>
<dbReference type="Pfam" id="PF00638">
    <property type="entry name" value="Ran_BP1"/>
    <property type="match status" value="1"/>
</dbReference>
<protein>
    <submittedName>
        <fullName evidence="3">Ran-specific GTPase-activating protein 1 like</fullName>
    </submittedName>
</protein>
<feature type="compositionally biased region" description="Basic and acidic residues" evidence="1">
    <location>
        <begin position="805"/>
        <end position="821"/>
    </location>
</feature>
<dbReference type="InterPro" id="IPR045255">
    <property type="entry name" value="RanBP1-like"/>
</dbReference>
<dbReference type="InterPro" id="IPR000156">
    <property type="entry name" value="Ran_bind_dom"/>
</dbReference>
<feature type="compositionally biased region" description="Acidic residues" evidence="1">
    <location>
        <begin position="67"/>
        <end position="81"/>
    </location>
</feature>
<dbReference type="GO" id="GO:0005096">
    <property type="term" value="F:GTPase activator activity"/>
    <property type="evidence" value="ECO:0007669"/>
    <property type="project" value="TreeGrafter"/>
</dbReference>
<dbReference type="CDD" id="cd13179">
    <property type="entry name" value="RanBD_RanBP1"/>
    <property type="match status" value="1"/>
</dbReference>
<dbReference type="PANTHER" id="PTHR23138">
    <property type="entry name" value="RAN BINDING PROTEIN"/>
    <property type="match status" value="1"/>
</dbReference>
<dbReference type="PROSITE" id="PS50196">
    <property type="entry name" value="RANBD1"/>
    <property type="match status" value="1"/>
</dbReference>
<dbReference type="GO" id="GO:0006913">
    <property type="term" value="P:nucleocytoplasmic transport"/>
    <property type="evidence" value="ECO:0007669"/>
    <property type="project" value="InterPro"/>
</dbReference>
<sequence>MTPTEMGTKANEAEDTILGESAYEFINTDDESHDGPDGPAESLDSYEYTQTDDVHSLAGTEQSSEGLDTDSESDGEEQEQDEERHQHDEEAEKKSHAYVEESLSSPSSSCDMTADDEFRHYPNIGKQINFAETDAGADNVANIEVMHTIRELTIGEAATVAKNMHLPKIPERLTLSIRQTMDHDCLAMSAQRPLHVLYVGNTSPRHRILRRISTALNAHNPGLIRPVGGGEGIYNVVPNTMPGNLSTPYAEFVKMFPTNTKVETCTHAEETVYVSDSLPGETIFTMALEDGTTYNSAHPANSGPIVEPTYDLPHIAVFYITDQAGEAALRTRDAAWGFMNRHGVPCIFISSAPGFDESAASWSKYVDPAAIHLRLESSNSANPAMRMPIDLASFLTIDPRQMNRNLAHLTGLAERTEMQKGLYSRIVMTGKKAIKASLTADSQAASILQKLLSAIFVFGLVYGLDSYLYRSHSDSPATYVSLPKTTVADLTTLVPDSTSVINLTSSSTAVDIPRIVATPGNVALMPFSNLFPDILPDASKGSIVCTAELYGQHEILIKIPAGTKTTWLNKDSITIDVLRGGQIVKTKFSSVDEGLVLDIPKRDAYGVVAVTVVTNRRPKINETLEVDFGRGILTEALHGGKRLLFDLASTASEATSSLKEQALVKAQEVSDYGTGASDSLKHTVVQKWHEIESDLTERLHRTADFSDKLDLSVVTAQIRSRLWWLRIQGKMEEHAEYEKKARVFLARRRDEIHKARLASFLEFCLASGPRDESIDPYESPLPQITSTPNVQLPPRPNIMSAPEATEPKVEEPKIEAPKVEETPATGTADAPATESTGEADKPVTAQSSVFSMFGGGAKKEKKPEDEDRGDNSGSNKAQREAAAAAADDEQAPDSEDVHFEPVHKLTEKVETATNEESEEQLFKMRAKLFKFIKESSEWKERGTGDVRLLKHKENGKTRLVMRRDKTLKVCANHYIVPEMKLSPNVGSDRSWVWNAAADVSEGEPEAATLAIRFANSENANLFKDAFLQAQKDNEALFKKAEDGGASTETPAAEQS</sequence>
<dbReference type="FunFam" id="2.30.29.30:FF:000254">
    <property type="entry name" value="Ran-specific GTPase-activating protein 1"/>
    <property type="match status" value="1"/>
</dbReference>
<evidence type="ECO:0000256" key="1">
    <source>
        <dbReference type="SAM" id="MobiDB-lite"/>
    </source>
</evidence>
<name>A0A8I3AXC6_VERLO</name>
<dbReference type="PANTHER" id="PTHR23138:SF87">
    <property type="entry name" value="E3 SUMO-PROTEIN LIGASE RANBP2"/>
    <property type="match status" value="1"/>
</dbReference>
<accession>A0A8I3AXC6</accession>
<dbReference type="SMART" id="SM00160">
    <property type="entry name" value="RanBD"/>
    <property type="match status" value="1"/>
</dbReference>
<dbReference type="GO" id="GO:0005643">
    <property type="term" value="C:nuclear pore"/>
    <property type="evidence" value="ECO:0007669"/>
    <property type="project" value="TreeGrafter"/>
</dbReference>
<dbReference type="EMBL" id="JAEMWZ010000085">
    <property type="protein sequence ID" value="KAG7137604.1"/>
    <property type="molecule type" value="Genomic_DNA"/>
</dbReference>
<dbReference type="AlphaFoldDB" id="A0A8I3AXC6"/>
<feature type="compositionally biased region" description="Basic and acidic residues" evidence="1">
    <location>
        <begin position="82"/>
        <end position="99"/>
    </location>
</feature>
<feature type="region of interest" description="Disordered" evidence="1">
    <location>
        <begin position="772"/>
        <end position="901"/>
    </location>
</feature>
<organism evidence="3 4">
    <name type="scientific">Verticillium longisporum</name>
    <name type="common">Verticillium dahliae var. longisporum</name>
    <dbReference type="NCBI Taxonomy" id="100787"/>
    <lineage>
        <taxon>Eukaryota</taxon>
        <taxon>Fungi</taxon>
        <taxon>Dikarya</taxon>
        <taxon>Ascomycota</taxon>
        <taxon>Pezizomycotina</taxon>
        <taxon>Sordariomycetes</taxon>
        <taxon>Hypocreomycetidae</taxon>
        <taxon>Glomerellales</taxon>
        <taxon>Plectosphaerellaceae</taxon>
        <taxon>Verticillium</taxon>
    </lineage>
</organism>
<gene>
    <name evidence="3" type="ORF">HYQ45_005116</name>
</gene>
<dbReference type="Proteomes" id="UP000689129">
    <property type="component" value="Unassembled WGS sequence"/>
</dbReference>